<feature type="domain" description="Histidine kinase" evidence="6">
    <location>
        <begin position="430"/>
        <end position="528"/>
    </location>
</feature>
<dbReference type="CDD" id="cd00130">
    <property type="entry name" value="PAS"/>
    <property type="match status" value="2"/>
</dbReference>
<name>A0ABT8MBA9_9EURY</name>
<dbReference type="InterPro" id="IPR003594">
    <property type="entry name" value="HATPase_dom"/>
</dbReference>
<feature type="domain" description="PAS" evidence="7">
    <location>
        <begin position="196"/>
        <end position="266"/>
    </location>
</feature>
<dbReference type="Pfam" id="PF02518">
    <property type="entry name" value="HATPase_c"/>
    <property type="match status" value="1"/>
</dbReference>
<evidence type="ECO:0000256" key="3">
    <source>
        <dbReference type="ARBA" id="ARBA00022553"/>
    </source>
</evidence>
<dbReference type="InterPro" id="IPR052162">
    <property type="entry name" value="Sensor_kinase/Photoreceptor"/>
</dbReference>
<comment type="catalytic activity">
    <reaction evidence="1">
        <text>ATP + protein L-histidine = ADP + protein N-phospho-L-histidine.</text>
        <dbReference type="EC" id="2.7.13.3"/>
    </reaction>
</comment>
<keyword evidence="5 9" id="KW-0418">Kinase</keyword>
<dbReference type="NCBIfam" id="TIGR00229">
    <property type="entry name" value="sensory_box"/>
    <property type="match status" value="2"/>
</dbReference>
<reference evidence="9" key="1">
    <citation type="submission" date="2019-05" db="EMBL/GenBank/DDBJ databases">
        <title>Methanoculleus sp. FWC-SCC1, a methanogenic archaeon isolated from deep marine cold seep.</title>
        <authorList>
            <person name="Chen Y.-W."/>
            <person name="Chen S.-C."/>
            <person name="Teng N.-H."/>
            <person name="Lai M.-C."/>
        </authorList>
    </citation>
    <scope>NUCLEOTIDE SEQUENCE</scope>
    <source>
        <strain evidence="9">FWC-SCC1</strain>
    </source>
</reference>
<dbReference type="PANTHER" id="PTHR43304">
    <property type="entry name" value="PHYTOCHROME-LIKE PROTEIN CPH1"/>
    <property type="match status" value="1"/>
</dbReference>
<evidence type="ECO:0000259" key="8">
    <source>
        <dbReference type="PROSITE" id="PS50113"/>
    </source>
</evidence>
<dbReference type="EMBL" id="VCYH01000006">
    <property type="protein sequence ID" value="MDN7025223.1"/>
    <property type="molecule type" value="Genomic_DNA"/>
</dbReference>
<dbReference type="PROSITE" id="PS50109">
    <property type="entry name" value="HIS_KIN"/>
    <property type="match status" value="1"/>
</dbReference>
<sequence length="539" mass="59623">MRPLEREIEDVRRRLQVLEEHACGDRRGGEIPAATAKDLASALETVLACIGAAGEQSGRPAAAGAPAGEDPGRYRTLFASAPVVLIVTDRTHIIREANRRASTLFGAAADSLAAMPLVQFLSGEDPGLLRARLDRLAGGEDLPAWETQVQPAGQAPVPVVISVSAIRDDHNRFSGFLWVFHDISLQKQREAEILEREEKFRAIVQDQTEFIFRWLPGGTITFVNDIYCRYLGATSDDVLSGRLLPSIPPEDRSLVRQNLASLTPEQPASMVEHRVFMGDGEIRWQQWTDRAIFNDRGEVAEYQSVGRDITGRKRAEEALGLTNRKLSLLADVTRHDIVNRLNVLLGYLEIAEGQTADPALQEYVLRAKEAAWGIRRYIAFTREYQSVGVCEPQWQDVRRVVRKALASHTLGEIAVDLDIPAVEIYADPMVEKAFANLLDNTLRHGETVTKVRFTCTESRGDLSLIYEDDGVGIQDCDKKRIFQRGFGKQTGLGLFLVREILSITGLAIREEGVPGEGARFAVSVPRGLYRPTDACVSAG</sequence>
<dbReference type="Pfam" id="PF00989">
    <property type="entry name" value="PAS"/>
    <property type="match status" value="1"/>
</dbReference>
<protein>
    <recommendedName>
        <fullName evidence="2">histidine kinase</fullName>
        <ecNumber evidence="2">2.7.13.3</ecNumber>
    </recommendedName>
</protein>
<dbReference type="RefSeq" id="WP_301664368.1">
    <property type="nucleotide sequence ID" value="NZ_VCYH01000006.1"/>
</dbReference>
<dbReference type="PROSITE" id="PS50113">
    <property type="entry name" value="PAC"/>
    <property type="match status" value="2"/>
</dbReference>
<dbReference type="InterPro" id="IPR000014">
    <property type="entry name" value="PAS"/>
</dbReference>
<evidence type="ECO:0000313" key="10">
    <source>
        <dbReference type="Proteomes" id="UP001168338"/>
    </source>
</evidence>
<dbReference type="InterPro" id="IPR036890">
    <property type="entry name" value="HATPase_C_sf"/>
</dbReference>
<comment type="caution">
    <text evidence="9">The sequence shown here is derived from an EMBL/GenBank/DDBJ whole genome shotgun (WGS) entry which is preliminary data.</text>
</comment>
<evidence type="ECO:0000256" key="2">
    <source>
        <dbReference type="ARBA" id="ARBA00012438"/>
    </source>
</evidence>
<dbReference type="InterPro" id="IPR001610">
    <property type="entry name" value="PAC"/>
</dbReference>
<dbReference type="InterPro" id="IPR005467">
    <property type="entry name" value="His_kinase_dom"/>
</dbReference>
<dbReference type="InterPro" id="IPR013655">
    <property type="entry name" value="PAS_fold_3"/>
</dbReference>
<evidence type="ECO:0000256" key="1">
    <source>
        <dbReference type="ARBA" id="ARBA00000085"/>
    </source>
</evidence>
<feature type="domain" description="PAC" evidence="8">
    <location>
        <begin position="269"/>
        <end position="321"/>
    </location>
</feature>
<dbReference type="Pfam" id="PF08447">
    <property type="entry name" value="PAS_3"/>
    <property type="match status" value="1"/>
</dbReference>
<dbReference type="Gene3D" id="3.30.565.10">
    <property type="entry name" value="Histidine kinase-like ATPase, C-terminal domain"/>
    <property type="match status" value="1"/>
</dbReference>
<proteinExistence type="predicted"/>
<dbReference type="Proteomes" id="UP001168338">
    <property type="component" value="Unassembled WGS sequence"/>
</dbReference>
<evidence type="ECO:0000256" key="4">
    <source>
        <dbReference type="ARBA" id="ARBA00022679"/>
    </source>
</evidence>
<dbReference type="SUPFAM" id="SSF55874">
    <property type="entry name" value="ATPase domain of HSP90 chaperone/DNA topoisomerase II/histidine kinase"/>
    <property type="match status" value="1"/>
</dbReference>
<feature type="domain" description="PAC" evidence="8">
    <location>
        <begin position="143"/>
        <end position="195"/>
    </location>
</feature>
<keyword evidence="4" id="KW-0808">Transferase</keyword>
<dbReference type="SUPFAM" id="SSF55785">
    <property type="entry name" value="PYP-like sensor domain (PAS domain)"/>
    <property type="match status" value="2"/>
</dbReference>
<dbReference type="InterPro" id="IPR000700">
    <property type="entry name" value="PAS-assoc_C"/>
</dbReference>
<dbReference type="InterPro" id="IPR035965">
    <property type="entry name" value="PAS-like_dom_sf"/>
</dbReference>
<evidence type="ECO:0000256" key="5">
    <source>
        <dbReference type="ARBA" id="ARBA00022777"/>
    </source>
</evidence>
<dbReference type="GO" id="GO:0016301">
    <property type="term" value="F:kinase activity"/>
    <property type="evidence" value="ECO:0007669"/>
    <property type="project" value="UniProtKB-KW"/>
</dbReference>
<dbReference type="SMART" id="SM00387">
    <property type="entry name" value="HATPase_c"/>
    <property type="match status" value="1"/>
</dbReference>
<dbReference type="Gene3D" id="3.30.450.20">
    <property type="entry name" value="PAS domain"/>
    <property type="match status" value="2"/>
</dbReference>
<dbReference type="PRINTS" id="PR00344">
    <property type="entry name" value="BCTRLSENSOR"/>
</dbReference>
<dbReference type="PANTHER" id="PTHR43304:SF1">
    <property type="entry name" value="PAC DOMAIN-CONTAINING PROTEIN"/>
    <property type="match status" value="1"/>
</dbReference>
<dbReference type="SMART" id="SM00091">
    <property type="entry name" value="PAS"/>
    <property type="match status" value="2"/>
</dbReference>
<keyword evidence="10" id="KW-1185">Reference proteome</keyword>
<gene>
    <name evidence="9" type="ORF">FGU65_10030</name>
</gene>
<evidence type="ECO:0000313" key="9">
    <source>
        <dbReference type="EMBL" id="MDN7025223.1"/>
    </source>
</evidence>
<dbReference type="PROSITE" id="PS50112">
    <property type="entry name" value="PAS"/>
    <property type="match status" value="1"/>
</dbReference>
<evidence type="ECO:0000259" key="7">
    <source>
        <dbReference type="PROSITE" id="PS50112"/>
    </source>
</evidence>
<evidence type="ECO:0000259" key="6">
    <source>
        <dbReference type="PROSITE" id="PS50109"/>
    </source>
</evidence>
<dbReference type="InterPro" id="IPR013767">
    <property type="entry name" value="PAS_fold"/>
</dbReference>
<keyword evidence="3" id="KW-0597">Phosphoprotein</keyword>
<accession>A0ABT8MBA9</accession>
<dbReference type="EC" id="2.7.13.3" evidence="2"/>
<organism evidence="9 10">
    <name type="scientific">Methanoculleus frigidifontis</name>
    <dbReference type="NCBI Taxonomy" id="2584085"/>
    <lineage>
        <taxon>Archaea</taxon>
        <taxon>Methanobacteriati</taxon>
        <taxon>Methanobacteriota</taxon>
        <taxon>Stenosarchaea group</taxon>
        <taxon>Methanomicrobia</taxon>
        <taxon>Methanomicrobiales</taxon>
        <taxon>Methanomicrobiaceae</taxon>
        <taxon>Methanoculleus</taxon>
    </lineage>
</organism>
<dbReference type="InterPro" id="IPR004358">
    <property type="entry name" value="Sig_transdc_His_kin-like_C"/>
</dbReference>
<dbReference type="SMART" id="SM00086">
    <property type="entry name" value="PAC"/>
    <property type="match status" value="2"/>
</dbReference>